<keyword evidence="1" id="KW-1133">Transmembrane helix</keyword>
<dbReference type="Proteomes" id="UP000494256">
    <property type="component" value="Unassembled WGS sequence"/>
</dbReference>
<accession>A0A8S0ZKH2</accession>
<evidence type="ECO:0000256" key="1">
    <source>
        <dbReference type="SAM" id="Phobius"/>
    </source>
</evidence>
<evidence type="ECO:0000313" key="3">
    <source>
        <dbReference type="Proteomes" id="UP000494256"/>
    </source>
</evidence>
<dbReference type="OrthoDB" id="311720at2759"/>
<proteinExistence type="predicted"/>
<gene>
    <name evidence="2" type="ORF">APLA_LOCUS6585</name>
</gene>
<feature type="transmembrane region" description="Helical" evidence="1">
    <location>
        <begin position="25"/>
        <end position="47"/>
    </location>
</feature>
<dbReference type="EMBL" id="CADEBD010000294">
    <property type="protein sequence ID" value="CAB3234373.1"/>
    <property type="molecule type" value="Genomic_DNA"/>
</dbReference>
<comment type="caution">
    <text evidence="2">The sequence shown here is derived from an EMBL/GenBank/DDBJ whole genome shotgun (WGS) entry which is preliminary data.</text>
</comment>
<reference evidence="2 3" key="1">
    <citation type="submission" date="2020-04" db="EMBL/GenBank/DDBJ databases">
        <authorList>
            <person name="Wallbank WR R."/>
            <person name="Pardo Diaz C."/>
            <person name="Kozak K."/>
            <person name="Martin S."/>
            <person name="Jiggins C."/>
            <person name="Moest M."/>
            <person name="Warren A I."/>
            <person name="Byers J.R.P. K."/>
            <person name="Montejo-Kovacevich G."/>
            <person name="Yen C E."/>
        </authorList>
    </citation>
    <scope>NUCLEOTIDE SEQUENCE [LARGE SCALE GENOMIC DNA]</scope>
</reference>
<dbReference type="SUPFAM" id="SSF103473">
    <property type="entry name" value="MFS general substrate transporter"/>
    <property type="match status" value="1"/>
</dbReference>
<dbReference type="InterPro" id="IPR036259">
    <property type="entry name" value="MFS_trans_sf"/>
</dbReference>
<feature type="transmembrane region" description="Helical" evidence="1">
    <location>
        <begin position="53"/>
        <end position="73"/>
    </location>
</feature>
<keyword evidence="1" id="KW-0812">Transmembrane</keyword>
<organism evidence="2 3">
    <name type="scientific">Arctia plantaginis</name>
    <name type="common">Wood tiger moth</name>
    <name type="synonym">Phalaena plantaginis</name>
    <dbReference type="NCBI Taxonomy" id="874455"/>
    <lineage>
        <taxon>Eukaryota</taxon>
        <taxon>Metazoa</taxon>
        <taxon>Ecdysozoa</taxon>
        <taxon>Arthropoda</taxon>
        <taxon>Hexapoda</taxon>
        <taxon>Insecta</taxon>
        <taxon>Pterygota</taxon>
        <taxon>Neoptera</taxon>
        <taxon>Endopterygota</taxon>
        <taxon>Lepidoptera</taxon>
        <taxon>Glossata</taxon>
        <taxon>Ditrysia</taxon>
        <taxon>Noctuoidea</taxon>
        <taxon>Erebidae</taxon>
        <taxon>Arctiinae</taxon>
        <taxon>Arctia</taxon>
    </lineage>
</organism>
<dbReference type="AlphaFoldDB" id="A0A8S0ZKH2"/>
<protein>
    <recommendedName>
        <fullName evidence="4">Major facilitator superfamily (MFS) profile domain-containing protein</fullName>
    </recommendedName>
</protein>
<name>A0A8S0ZKH2_ARCPL</name>
<evidence type="ECO:0008006" key="4">
    <source>
        <dbReference type="Google" id="ProtNLM"/>
    </source>
</evidence>
<dbReference type="Gene3D" id="1.20.1250.20">
    <property type="entry name" value="MFS general substrate transporter like domains"/>
    <property type="match status" value="1"/>
</dbReference>
<keyword evidence="1" id="KW-0472">Membrane</keyword>
<sequence>MIISLCFSGTITYSMELYPTSVRGTLLGLGAFGARLATMISTITPILNTISEGLPTMFFGGLAIISSGLLILVPETKHLPLFDTIEQLGTTIQQQLYESNLFKNEPLKKIGSKRDGIVNRYKIFTDNFVNTCGYLLESI</sequence>
<evidence type="ECO:0000313" key="2">
    <source>
        <dbReference type="EMBL" id="CAB3234373.1"/>
    </source>
</evidence>